<keyword evidence="2" id="KW-1185">Reference proteome</keyword>
<dbReference type="Proteomes" id="UP000630528">
    <property type="component" value="Unassembled WGS sequence"/>
</dbReference>
<dbReference type="EMBL" id="JAEPWM010000001">
    <property type="protein sequence ID" value="MBK6004968.1"/>
    <property type="molecule type" value="Genomic_DNA"/>
</dbReference>
<dbReference type="RefSeq" id="WP_201166335.1">
    <property type="nucleotide sequence ID" value="NZ_JAEPWM010000001.1"/>
</dbReference>
<reference evidence="1" key="1">
    <citation type="journal article" date="2012" name="J. Microbiol. Biotechnol.">
        <title>Ramlibacter ginsenosidimutans sp. nov., with ginsenoside-converting activity.</title>
        <authorList>
            <person name="Wang L."/>
            <person name="An D.S."/>
            <person name="Kim S.G."/>
            <person name="Jin F.X."/>
            <person name="Kim S.C."/>
            <person name="Lee S.T."/>
            <person name="Im W.T."/>
        </authorList>
    </citation>
    <scope>NUCLEOTIDE SEQUENCE</scope>
    <source>
        <strain evidence="1">KACC 17527</strain>
    </source>
</reference>
<gene>
    <name evidence="1" type="ORF">JJB11_02585</name>
</gene>
<protein>
    <submittedName>
        <fullName evidence="1">Uncharacterized protein</fullName>
    </submittedName>
</protein>
<evidence type="ECO:0000313" key="1">
    <source>
        <dbReference type="EMBL" id="MBK6004968.1"/>
    </source>
</evidence>
<proteinExistence type="predicted"/>
<accession>A0A934WL23</accession>
<evidence type="ECO:0000313" key="2">
    <source>
        <dbReference type="Proteomes" id="UP000630528"/>
    </source>
</evidence>
<comment type="caution">
    <text evidence="1">The sequence shown here is derived from an EMBL/GenBank/DDBJ whole genome shotgun (WGS) entry which is preliminary data.</text>
</comment>
<organism evidence="1 2">
    <name type="scientific">Ramlibacter ginsenosidimutans</name>
    <dbReference type="NCBI Taxonomy" id="502333"/>
    <lineage>
        <taxon>Bacteria</taxon>
        <taxon>Pseudomonadati</taxon>
        <taxon>Pseudomonadota</taxon>
        <taxon>Betaproteobacteria</taxon>
        <taxon>Burkholderiales</taxon>
        <taxon>Comamonadaceae</taxon>
        <taxon>Ramlibacter</taxon>
    </lineage>
</organism>
<sequence length="115" mass="13210">MLPSHSPEQLAVAGQLSDELARYSAGLDVLLERHWDPALYRELSDHFDRMQMHAQALPRLVRSWSDLLISRVELTQALWESRSPRRSDGRVIALHAQHEQLIRELRGICSGYLAN</sequence>
<reference evidence="1" key="2">
    <citation type="submission" date="2021-01" db="EMBL/GenBank/DDBJ databases">
        <authorList>
            <person name="Kang M."/>
        </authorList>
    </citation>
    <scope>NUCLEOTIDE SEQUENCE</scope>
    <source>
        <strain evidence="1">KACC 17527</strain>
    </source>
</reference>
<dbReference type="AlphaFoldDB" id="A0A934WL23"/>
<name>A0A934WL23_9BURK</name>